<evidence type="ECO:0000256" key="1">
    <source>
        <dbReference type="ARBA" id="ARBA00023015"/>
    </source>
</evidence>
<dbReference type="SMART" id="SM00354">
    <property type="entry name" value="HTH_LACI"/>
    <property type="match status" value="1"/>
</dbReference>
<dbReference type="AlphaFoldDB" id="A0A448HGC1"/>
<reference evidence="5 6" key="1">
    <citation type="submission" date="2018-12" db="EMBL/GenBank/DDBJ databases">
        <authorList>
            <consortium name="Pathogen Informatics"/>
        </authorList>
    </citation>
    <scope>NUCLEOTIDE SEQUENCE [LARGE SCALE GENOMIC DNA]</scope>
    <source>
        <strain evidence="5 6">NCTC11636</strain>
    </source>
</reference>
<dbReference type="KEGG" id="ahw:NCTC11636_01197"/>
<evidence type="ECO:0000256" key="2">
    <source>
        <dbReference type="ARBA" id="ARBA00023125"/>
    </source>
</evidence>
<accession>A0A448HGC1</accession>
<dbReference type="EMBL" id="LR134350">
    <property type="protein sequence ID" value="VEG27844.1"/>
    <property type="molecule type" value="Genomic_DNA"/>
</dbReference>
<dbReference type="Pfam" id="PF00356">
    <property type="entry name" value="LacI"/>
    <property type="match status" value="1"/>
</dbReference>
<dbReference type="InterPro" id="IPR028082">
    <property type="entry name" value="Peripla_BP_I"/>
</dbReference>
<feature type="domain" description="HTH lacI-type" evidence="4">
    <location>
        <begin position="5"/>
        <end position="59"/>
    </location>
</feature>
<dbReference type="SUPFAM" id="SSF47413">
    <property type="entry name" value="lambda repressor-like DNA-binding domains"/>
    <property type="match status" value="1"/>
</dbReference>
<dbReference type="PANTHER" id="PTHR30146">
    <property type="entry name" value="LACI-RELATED TRANSCRIPTIONAL REPRESSOR"/>
    <property type="match status" value="1"/>
</dbReference>
<dbReference type="Proteomes" id="UP000266895">
    <property type="component" value="Chromosome"/>
</dbReference>
<evidence type="ECO:0000313" key="5">
    <source>
        <dbReference type="EMBL" id="VEG27844.1"/>
    </source>
</evidence>
<dbReference type="PROSITE" id="PS50932">
    <property type="entry name" value="HTH_LACI_2"/>
    <property type="match status" value="1"/>
</dbReference>
<evidence type="ECO:0000259" key="4">
    <source>
        <dbReference type="PROSITE" id="PS50932"/>
    </source>
</evidence>
<sequence length="345" mass="36500">MAPMSTSRDVARMAGVSQSTVSYVMSGKRPVAPETERRVREAMAELGYRPHASARALKRHRSGIIGLVAPFHEDTDTAGQYRYVVALAEAARSRGYELLVISGQEGIEGMERLIGSALCEGILAMDVLHEDERVELARGAGLPCVFIGLSSQAEGVASTDTDFEEVGAACVRLLAERGHRRIVMLNPASHRVAAMGFTHRFSTAVLEAADREGVPVDVVEVARSYPAMARALDVLTARGGPQEAFLVAPGVSADDLVNVLHHRGAVVGRDVSVVAARGSGRAPHSPVDCTCFDADVDAVAATAVRLLIDQLDPRAPRTHSPVLVPAVFRPGASLAPPPREGGPAL</sequence>
<dbReference type="PANTHER" id="PTHR30146:SF153">
    <property type="entry name" value="LACTOSE OPERON REPRESSOR"/>
    <property type="match status" value="1"/>
</dbReference>
<evidence type="ECO:0000313" key="6">
    <source>
        <dbReference type="Proteomes" id="UP000266895"/>
    </source>
</evidence>
<dbReference type="InterPro" id="IPR010982">
    <property type="entry name" value="Lambda_DNA-bd_dom_sf"/>
</dbReference>
<dbReference type="InterPro" id="IPR000843">
    <property type="entry name" value="HTH_LacI"/>
</dbReference>
<dbReference type="Gene3D" id="1.10.260.40">
    <property type="entry name" value="lambda repressor-like DNA-binding domains"/>
    <property type="match status" value="1"/>
</dbReference>
<dbReference type="SUPFAM" id="SSF53822">
    <property type="entry name" value="Periplasmic binding protein-like I"/>
    <property type="match status" value="1"/>
</dbReference>
<keyword evidence="6" id="KW-1185">Reference proteome</keyword>
<dbReference type="GO" id="GO:0000976">
    <property type="term" value="F:transcription cis-regulatory region binding"/>
    <property type="evidence" value="ECO:0007669"/>
    <property type="project" value="TreeGrafter"/>
</dbReference>
<keyword evidence="2" id="KW-0238">DNA-binding</keyword>
<dbReference type="CDD" id="cd01392">
    <property type="entry name" value="HTH_LacI"/>
    <property type="match status" value="1"/>
</dbReference>
<name>A0A448HGC1_9ACTO</name>
<gene>
    <name evidence="5" type="primary">ccpA_3</name>
    <name evidence="5" type="ORF">NCTC11636_01197</name>
</gene>
<dbReference type="InterPro" id="IPR046335">
    <property type="entry name" value="LacI/GalR-like_sensor"/>
</dbReference>
<proteinExistence type="predicted"/>
<dbReference type="Gene3D" id="3.40.50.2300">
    <property type="match status" value="2"/>
</dbReference>
<keyword evidence="1" id="KW-0805">Transcription regulation</keyword>
<organism evidence="5 6">
    <name type="scientific">Actinomyces howellii</name>
    <dbReference type="NCBI Taxonomy" id="52771"/>
    <lineage>
        <taxon>Bacteria</taxon>
        <taxon>Bacillati</taxon>
        <taxon>Actinomycetota</taxon>
        <taxon>Actinomycetes</taxon>
        <taxon>Actinomycetales</taxon>
        <taxon>Actinomycetaceae</taxon>
        <taxon>Actinomyces</taxon>
    </lineage>
</organism>
<dbReference type="GO" id="GO:0003700">
    <property type="term" value="F:DNA-binding transcription factor activity"/>
    <property type="evidence" value="ECO:0007669"/>
    <property type="project" value="TreeGrafter"/>
</dbReference>
<evidence type="ECO:0000256" key="3">
    <source>
        <dbReference type="ARBA" id="ARBA00023163"/>
    </source>
</evidence>
<protein>
    <submittedName>
        <fullName evidence="5">Catabolite control protein</fullName>
    </submittedName>
</protein>
<dbReference type="Pfam" id="PF13377">
    <property type="entry name" value="Peripla_BP_3"/>
    <property type="match status" value="1"/>
</dbReference>
<keyword evidence="3" id="KW-0804">Transcription</keyword>